<comment type="function">
    <text evidence="7">Involved in pre-mRNA splicing.</text>
</comment>
<evidence type="ECO:0000256" key="2">
    <source>
        <dbReference type="ARBA" id="ARBA00007203"/>
    </source>
</evidence>
<evidence type="ECO:0000256" key="4">
    <source>
        <dbReference type="ARBA" id="ARBA00022728"/>
    </source>
</evidence>
<dbReference type="GO" id="GO:0005681">
    <property type="term" value="C:spliceosomal complex"/>
    <property type="evidence" value="ECO:0007669"/>
    <property type="project" value="UniProtKB-UniRule"/>
</dbReference>
<dbReference type="EMBL" id="NDIQ01000001">
    <property type="protein sequence ID" value="PRT53423.1"/>
    <property type="molecule type" value="Genomic_DNA"/>
</dbReference>
<dbReference type="GeneID" id="36514792"/>
<dbReference type="PANTHER" id="PTHR12942">
    <property type="entry name" value="STEP II SPLICING FACTOR SLU7"/>
    <property type="match status" value="1"/>
</dbReference>
<comment type="subcellular location">
    <subcellularLocation>
        <location evidence="1 7">Nucleus</location>
    </subcellularLocation>
</comment>
<name>A0A2T0FEJ4_9ASCO</name>
<gene>
    <name evidence="8" type="ORF">B9G98_01043</name>
</gene>
<keyword evidence="3 7" id="KW-0507">mRNA processing</keyword>
<proteinExistence type="inferred from homology"/>
<accession>A0A2T0FEJ4</accession>
<sequence>MDNEKIVVGSDGKKVAQRIPGFVAAEVWYKRNAINELKSNKENVDLEYAAKRDPYANYDSSMVSKSSHSLKRRNIMSNLTADKKPIIDEYSKVVAVSSQRERSDLAHYLEDVPKLEFDIEASTVTSPIQNSHSKPMNLKTNQEASGMPESELICKQSMTQSSVLAAADYGEEVKQRNGHKAVFGSFFQNNEWGYKCCKSLTFNSNCSAT</sequence>
<keyword evidence="4 7" id="KW-0747">Spliceosome</keyword>
<keyword evidence="5 7" id="KW-0508">mRNA splicing</keyword>
<evidence type="ECO:0000256" key="6">
    <source>
        <dbReference type="ARBA" id="ARBA00023242"/>
    </source>
</evidence>
<evidence type="ECO:0000256" key="1">
    <source>
        <dbReference type="ARBA" id="ARBA00004123"/>
    </source>
</evidence>
<reference evidence="8 9" key="1">
    <citation type="submission" date="2017-04" db="EMBL/GenBank/DDBJ databases">
        <title>Genome sequencing of [Candida] sorbophila.</title>
        <authorList>
            <person name="Ahn J.O."/>
        </authorList>
    </citation>
    <scope>NUCLEOTIDE SEQUENCE [LARGE SCALE GENOMIC DNA]</scope>
    <source>
        <strain evidence="8 9">DS02</strain>
    </source>
</reference>
<evidence type="ECO:0000256" key="5">
    <source>
        <dbReference type="ARBA" id="ARBA00023187"/>
    </source>
</evidence>
<evidence type="ECO:0000256" key="3">
    <source>
        <dbReference type="ARBA" id="ARBA00022664"/>
    </source>
</evidence>
<dbReference type="OrthoDB" id="249612at2759"/>
<dbReference type="RefSeq" id="XP_024663369.1">
    <property type="nucleotide sequence ID" value="XM_024807601.1"/>
</dbReference>
<evidence type="ECO:0000313" key="8">
    <source>
        <dbReference type="EMBL" id="PRT53423.1"/>
    </source>
</evidence>
<dbReference type="InterPro" id="IPR039974">
    <property type="entry name" value="Splicing_factor_SLU7"/>
</dbReference>
<keyword evidence="6 7" id="KW-0539">Nucleus</keyword>
<keyword evidence="9" id="KW-1185">Reference proteome</keyword>
<comment type="similarity">
    <text evidence="2 7">Belongs to the SLU7 family.</text>
</comment>
<dbReference type="PANTHER" id="PTHR12942:SF2">
    <property type="entry name" value="PRE-MRNA-SPLICING FACTOR SLU7"/>
    <property type="match status" value="1"/>
</dbReference>
<protein>
    <recommendedName>
        <fullName evidence="7">Pre-mRNA-splicing factor SLU7</fullName>
    </recommendedName>
</protein>
<dbReference type="AlphaFoldDB" id="A0A2T0FEJ4"/>
<evidence type="ECO:0000313" key="9">
    <source>
        <dbReference type="Proteomes" id="UP000238350"/>
    </source>
</evidence>
<evidence type="ECO:0000256" key="7">
    <source>
        <dbReference type="RuleBase" id="RU367071"/>
    </source>
</evidence>
<dbReference type="GO" id="GO:0000398">
    <property type="term" value="P:mRNA splicing, via spliceosome"/>
    <property type="evidence" value="ECO:0007669"/>
    <property type="project" value="UniProtKB-UniRule"/>
</dbReference>
<dbReference type="STRING" id="45607.A0A2T0FEJ4"/>
<dbReference type="GO" id="GO:0030628">
    <property type="term" value="F:pre-mRNA 3'-splice site binding"/>
    <property type="evidence" value="ECO:0007669"/>
    <property type="project" value="UniProtKB-UniRule"/>
</dbReference>
<comment type="caution">
    <text evidence="8">The sequence shown here is derived from an EMBL/GenBank/DDBJ whole genome shotgun (WGS) entry which is preliminary data.</text>
</comment>
<organism evidence="8 9">
    <name type="scientific">Wickerhamiella sorbophila</name>
    <dbReference type="NCBI Taxonomy" id="45607"/>
    <lineage>
        <taxon>Eukaryota</taxon>
        <taxon>Fungi</taxon>
        <taxon>Dikarya</taxon>
        <taxon>Ascomycota</taxon>
        <taxon>Saccharomycotina</taxon>
        <taxon>Dipodascomycetes</taxon>
        <taxon>Dipodascales</taxon>
        <taxon>Trichomonascaceae</taxon>
        <taxon>Wickerhamiella</taxon>
    </lineage>
</organism>
<dbReference type="Proteomes" id="UP000238350">
    <property type="component" value="Unassembled WGS sequence"/>
</dbReference>
<comment type="subunit">
    <text evidence="7">Associated with the spliceosome.</text>
</comment>